<feature type="compositionally biased region" description="Polar residues" evidence="1">
    <location>
        <begin position="151"/>
        <end position="165"/>
    </location>
</feature>
<accession>A0A8H6JAU6</accession>
<evidence type="ECO:0000256" key="1">
    <source>
        <dbReference type="SAM" id="MobiDB-lite"/>
    </source>
</evidence>
<sequence length="307" mass="32267">MAAYKQLNMLALVAGSACAAAQEADDINSLPNPVVSLSSCEALSCSPSDRSICSTSDNPGPRPGVGIAAQVFNVSSASFSLTLTDGLVDNGFTGIGSEQYEYSDQQLFVGVDPDFNEADYPSGCALMMQYLGQTFPKQNVPGNRDTRPETIENTTSNEQLRSKPTNCGKGGGTLIANYINVTAGALPQPDSTAADDKGLTAGGCRPVLPERYQLHKVAEVRQFYFHDPPSGGAEFYGRVFGGRGGFTPVATVVYGANNSSEPDVQFTCMQTIEPDGSDRENPLGQSSGHRAVGGSLVAALLWLALAF</sequence>
<dbReference type="PROSITE" id="PS51257">
    <property type="entry name" value="PROKAR_LIPOPROTEIN"/>
    <property type="match status" value="1"/>
</dbReference>
<comment type="caution">
    <text evidence="3">The sequence shown here is derived from an EMBL/GenBank/DDBJ whole genome shotgun (WGS) entry which is preliminary data.</text>
</comment>
<dbReference type="AlphaFoldDB" id="A0A8H6JAU6"/>
<feature type="region of interest" description="Disordered" evidence="1">
    <location>
        <begin position="136"/>
        <end position="166"/>
    </location>
</feature>
<protein>
    <submittedName>
        <fullName evidence="3">Uncharacterized protein</fullName>
    </submittedName>
</protein>
<dbReference type="EMBL" id="WIGM01000880">
    <property type="protein sequence ID" value="KAF6809729.1"/>
    <property type="molecule type" value="Genomic_DNA"/>
</dbReference>
<organism evidence="3 4">
    <name type="scientific">Colletotrichum musicola</name>
    <dbReference type="NCBI Taxonomy" id="2175873"/>
    <lineage>
        <taxon>Eukaryota</taxon>
        <taxon>Fungi</taxon>
        <taxon>Dikarya</taxon>
        <taxon>Ascomycota</taxon>
        <taxon>Pezizomycotina</taxon>
        <taxon>Sordariomycetes</taxon>
        <taxon>Hypocreomycetidae</taxon>
        <taxon>Glomerellales</taxon>
        <taxon>Glomerellaceae</taxon>
        <taxon>Colletotrichum</taxon>
        <taxon>Colletotrichum orchidearum species complex</taxon>
    </lineage>
</organism>
<evidence type="ECO:0000313" key="4">
    <source>
        <dbReference type="Proteomes" id="UP000639643"/>
    </source>
</evidence>
<keyword evidence="2" id="KW-0732">Signal</keyword>
<gene>
    <name evidence="3" type="ORF">CMUS01_13619</name>
</gene>
<reference evidence="3" key="1">
    <citation type="journal article" date="2020" name="Phytopathology">
        <title>Genome Sequence Resources of Colletotrichum truncatum, C. plurivorum, C. musicola, and C. sojae: Four Species Pathogenic to Soybean (Glycine max).</title>
        <authorList>
            <person name="Rogerio F."/>
            <person name="Boufleur T.R."/>
            <person name="Ciampi-Guillardi M."/>
            <person name="Sukno S.A."/>
            <person name="Thon M.R."/>
            <person name="Massola Junior N.S."/>
            <person name="Baroncelli R."/>
        </authorList>
    </citation>
    <scope>NUCLEOTIDE SEQUENCE</scope>
    <source>
        <strain evidence="3">LFN0074</strain>
    </source>
</reference>
<keyword evidence="4" id="KW-1185">Reference proteome</keyword>
<name>A0A8H6JAU6_9PEZI</name>
<evidence type="ECO:0000256" key="2">
    <source>
        <dbReference type="SAM" id="SignalP"/>
    </source>
</evidence>
<proteinExistence type="predicted"/>
<dbReference type="Proteomes" id="UP000639643">
    <property type="component" value="Unassembled WGS sequence"/>
</dbReference>
<evidence type="ECO:0000313" key="3">
    <source>
        <dbReference type="EMBL" id="KAF6809729.1"/>
    </source>
</evidence>
<feature type="signal peptide" evidence="2">
    <location>
        <begin position="1"/>
        <end position="21"/>
    </location>
</feature>
<feature type="chain" id="PRO_5034971229" evidence="2">
    <location>
        <begin position="22"/>
        <end position="307"/>
    </location>
</feature>
<dbReference type="OrthoDB" id="3695070at2759"/>